<evidence type="ECO:0000256" key="4">
    <source>
        <dbReference type="ARBA" id="ARBA00023163"/>
    </source>
</evidence>
<dbReference type="EMBL" id="OU892283">
    <property type="protein sequence ID" value="CAG9771547.1"/>
    <property type="molecule type" value="Genomic_DNA"/>
</dbReference>
<evidence type="ECO:0000313" key="9">
    <source>
        <dbReference type="Proteomes" id="UP001152799"/>
    </source>
</evidence>
<feature type="region of interest" description="Disordered" evidence="6">
    <location>
        <begin position="81"/>
        <end position="151"/>
    </location>
</feature>
<evidence type="ECO:0000313" key="8">
    <source>
        <dbReference type="EMBL" id="CAG9771547.1"/>
    </source>
</evidence>
<dbReference type="InterPro" id="IPR028002">
    <property type="entry name" value="Myb_DNA-bind_5"/>
</dbReference>
<reference evidence="8" key="1">
    <citation type="submission" date="2022-01" db="EMBL/GenBank/DDBJ databases">
        <authorList>
            <person name="King R."/>
        </authorList>
    </citation>
    <scope>NUCLEOTIDE SEQUENCE</scope>
</reference>
<gene>
    <name evidence="8" type="ORF">CEUTPL_LOCUS11978</name>
</gene>
<evidence type="ECO:0000256" key="2">
    <source>
        <dbReference type="ARBA" id="ARBA00016807"/>
    </source>
</evidence>
<name>A0A9N9MV37_9CUCU</name>
<evidence type="ECO:0000256" key="1">
    <source>
        <dbReference type="ARBA" id="ARBA00011764"/>
    </source>
</evidence>
<evidence type="ECO:0000256" key="3">
    <source>
        <dbReference type="ARBA" id="ARBA00023015"/>
    </source>
</evidence>
<dbReference type="AlphaFoldDB" id="A0A9N9MV37"/>
<evidence type="ECO:0000259" key="7">
    <source>
        <dbReference type="Pfam" id="PF13873"/>
    </source>
</evidence>
<keyword evidence="4" id="KW-0804">Transcription</keyword>
<dbReference type="OrthoDB" id="6748976at2759"/>
<keyword evidence="3" id="KW-0805">Transcription regulation</keyword>
<dbReference type="Proteomes" id="UP001152799">
    <property type="component" value="Chromosome 7"/>
</dbReference>
<organism evidence="8 9">
    <name type="scientific">Ceutorhynchus assimilis</name>
    <name type="common">cabbage seed weevil</name>
    <dbReference type="NCBI Taxonomy" id="467358"/>
    <lineage>
        <taxon>Eukaryota</taxon>
        <taxon>Metazoa</taxon>
        <taxon>Ecdysozoa</taxon>
        <taxon>Arthropoda</taxon>
        <taxon>Hexapoda</taxon>
        <taxon>Insecta</taxon>
        <taxon>Pterygota</taxon>
        <taxon>Neoptera</taxon>
        <taxon>Endopterygota</taxon>
        <taxon>Coleoptera</taxon>
        <taxon>Polyphaga</taxon>
        <taxon>Cucujiformia</taxon>
        <taxon>Curculionidae</taxon>
        <taxon>Ceutorhynchinae</taxon>
        <taxon>Ceutorhynchus</taxon>
    </lineage>
</organism>
<sequence length="230" mass="25733">MRVRMEHWQLLLELCDRNPELITNKFNGPEGKAKGHALWKTVTSKLNSLGYGEKPMEGWRKALTDWKSKTKSKAAAIKREMQKTGGGRNAKKSFGCKTESGQAVELRNKTPIDTSDSIPVTQNKPQNQVHDYGQGSGKENDCIEDNEDGDAEQRTVKKTKLVSATKSIRLRPQQTLHLSSELIQLNRETVEMFKILNANTESIANNTERIVSNTQSIASSLNIIANVLQK</sequence>
<proteinExistence type="predicted"/>
<evidence type="ECO:0000256" key="6">
    <source>
        <dbReference type="SAM" id="MobiDB-lite"/>
    </source>
</evidence>
<feature type="domain" description="Myb/SANT-like DNA-binding" evidence="7">
    <location>
        <begin position="8"/>
        <end position="75"/>
    </location>
</feature>
<accession>A0A9N9MV37</accession>
<dbReference type="Pfam" id="PF13873">
    <property type="entry name" value="Myb_DNA-bind_5"/>
    <property type="match status" value="1"/>
</dbReference>
<feature type="compositionally biased region" description="Polar residues" evidence="6">
    <location>
        <begin position="111"/>
        <end position="129"/>
    </location>
</feature>
<comment type="subunit">
    <text evidence="1">Self-associates forming complexes of several hundred monomers.</text>
</comment>
<evidence type="ECO:0000256" key="5">
    <source>
        <dbReference type="ARBA" id="ARBA00025466"/>
    </source>
</evidence>
<keyword evidence="9" id="KW-1185">Reference proteome</keyword>
<comment type="function">
    <text evidence="5">Involved in transvection phenomena (= synapsis-dependent gene expression), where the synaptic pairing of chromosomes carrying genes with which zeste interacts influences the expression of these genes. Zeste binds to DNA and stimulates transcription from a nearby promoter.</text>
</comment>
<protein>
    <recommendedName>
        <fullName evidence="2">Regulatory protein zeste</fullName>
    </recommendedName>
</protein>